<evidence type="ECO:0000313" key="3">
    <source>
        <dbReference type="Proteomes" id="UP001595279"/>
    </source>
</evidence>
<keyword evidence="1" id="KW-1133">Transmembrane helix</keyword>
<comment type="caution">
    <text evidence="2">The sequence shown here is derived from an EMBL/GenBank/DDBJ whole genome shotgun (WGS) entry which is preliminary data.</text>
</comment>
<dbReference type="Pfam" id="PF16951">
    <property type="entry name" value="MaAIMP_sms"/>
    <property type="match status" value="1"/>
</dbReference>
<dbReference type="Proteomes" id="UP001595279">
    <property type="component" value="Unassembled WGS sequence"/>
</dbReference>
<name>A0ABV7CY21_9BACI</name>
<reference evidence="3" key="1">
    <citation type="journal article" date="2019" name="Int. J. Syst. Evol. Microbiol.">
        <title>The Global Catalogue of Microorganisms (GCM) 10K type strain sequencing project: providing services to taxonomists for standard genome sequencing and annotation.</title>
        <authorList>
            <consortium name="The Broad Institute Genomics Platform"/>
            <consortium name="The Broad Institute Genome Sequencing Center for Infectious Disease"/>
            <person name="Wu L."/>
            <person name="Ma J."/>
        </authorList>
    </citation>
    <scope>NUCLEOTIDE SEQUENCE [LARGE SCALE GENOMIC DNA]</scope>
    <source>
        <strain evidence="3">KCTC 13128</strain>
    </source>
</reference>
<keyword evidence="1" id="KW-0812">Transmembrane</keyword>
<accession>A0ABV7CY21</accession>
<gene>
    <name evidence="2" type="ORF">ACFOGI_14165</name>
</gene>
<evidence type="ECO:0000313" key="2">
    <source>
        <dbReference type="EMBL" id="MFC3041389.1"/>
    </source>
</evidence>
<proteinExistence type="predicted"/>
<dbReference type="EMBL" id="JBHRSA010000049">
    <property type="protein sequence ID" value="MFC3041389.1"/>
    <property type="molecule type" value="Genomic_DNA"/>
</dbReference>
<keyword evidence="1" id="KW-0472">Membrane</keyword>
<evidence type="ECO:0000256" key="1">
    <source>
        <dbReference type="SAM" id="Phobius"/>
    </source>
</evidence>
<protein>
    <submittedName>
        <fullName evidence="2">Methionine/alanine import family NSS transporter small subunit</fullName>
    </submittedName>
</protein>
<organism evidence="2 3">
    <name type="scientific">Virgibacillus xinjiangensis</name>
    <dbReference type="NCBI Taxonomy" id="393090"/>
    <lineage>
        <taxon>Bacteria</taxon>
        <taxon>Bacillati</taxon>
        <taxon>Bacillota</taxon>
        <taxon>Bacilli</taxon>
        <taxon>Bacillales</taxon>
        <taxon>Bacillaceae</taxon>
        <taxon>Virgibacillus</taxon>
    </lineage>
</organism>
<dbReference type="InterPro" id="IPR031596">
    <property type="entry name" value="MaAIMP_sms"/>
</dbReference>
<feature type="transmembrane region" description="Helical" evidence="1">
    <location>
        <begin position="6"/>
        <end position="28"/>
    </location>
</feature>
<keyword evidence="3" id="KW-1185">Reference proteome</keyword>
<dbReference type="RefSeq" id="WP_390273892.1">
    <property type="nucleotide sequence ID" value="NZ_JBHRSA010000049.1"/>
</dbReference>
<sequence length="35" mass="3524">MSAGAISVMIIGMVIIWGGLAGSIGYAVKKGKDTQ</sequence>
<dbReference type="NCBIfam" id="NF033493">
    <property type="entry name" value="MetS_like_NSS"/>
    <property type="match status" value="1"/>
</dbReference>